<sequence>MKNKNDDAKDDLSKEHYIISLDNKESKNSFSEDGMVIMNNWMDAAKGDFSDVAGFYLPGDLYPGRRMKMDFRNVGSKVGFLPRQTAQSIPFSSDNIPKILDLFSIKAGSEEAKTIADVIDLCEVPKMEGEEKFCPQSLESMIDFAVTRFGQIGRVLSSQPGKKQEYIVLKAPQRIGDRALVCHKNVYPYALYYCHEMKGTKAYTVPLLGADGTRIKVVTICHEETSAWNPKELAFQILKAKPGMTICHFLASDTLVWVPPKDPGHEFVPHLSKPVMDQ</sequence>
<dbReference type="AlphaFoldDB" id="A0AAV1SR02"/>
<keyword evidence="3" id="KW-1185">Reference proteome</keyword>
<evidence type="ECO:0000313" key="3">
    <source>
        <dbReference type="Proteomes" id="UP001314170"/>
    </source>
</evidence>
<accession>A0AAV1SR02</accession>
<dbReference type="Proteomes" id="UP001314170">
    <property type="component" value="Unassembled WGS sequence"/>
</dbReference>
<proteinExistence type="predicted"/>
<reference evidence="2 3" key="1">
    <citation type="submission" date="2024-01" db="EMBL/GenBank/DDBJ databases">
        <authorList>
            <person name="Waweru B."/>
        </authorList>
    </citation>
    <scope>NUCLEOTIDE SEQUENCE [LARGE SCALE GENOMIC DNA]</scope>
</reference>
<name>A0AAV1SR02_9ROSI</name>
<dbReference type="SMART" id="SM01045">
    <property type="entry name" value="BURP"/>
    <property type="match status" value="1"/>
</dbReference>
<feature type="domain" description="BURP" evidence="1">
    <location>
        <begin position="55"/>
        <end position="260"/>
    </location>
</feature>
<dbReference type="EMBL" id="CAWUPB010001195">
    <property type="protein sequence ID" value="CAK7355236.1"/>
    <property type="molecule type" value="Genomic_DNA"/>
</dbReference>
<organism evidence="2 3">
    <name type="scientific">Dovyalis caffra</name>
    <dbReference type="NCBI Taxonomy" id="77055"/>
    <lineage>
        <taxon>Eukaryota</taxon>
        <taxon>Viridiplantae</taxon>
        <taxon>Streptophyta</taxon>
        <taxon>Embryophyta</taxon>
        <taxon>Tracheophyta</taxon>
        <taxon>Spermatophyta</taxon>
        <taxon>Magnoliopsida</taxon>
        <taxon>eudicotyledons</taxon>
        <taxon>Gunneridae</taxon>
        <taxon>Pentapetalae</taxon>
        <taxon>rosids</taxon>
        <taxon>fabids</taxon>
        <taxon>Malpighiales</taxon>
        <taxon>Salicaceae</taxon>
        <taxon>Flacourtieae</taxon>
        <taxon>Dovyalis</taxon>
    </lineage>
</organism>
<comment type="caution">
    <text evidence="2">The sequence shown here is derived from an EMBL/GenBank/DDBJ whole genome shotgun (WGS) entry which is preliminary data.</text>
</comment>
<dbReference type="InterPro" id="IPR004873">
    <property type="entry name" value="BURP_dom"/>
</dbReference>
<dbReference type="PANTHER" id="PTHR31236">
    <property type="entry name" value="BURP DOMAIN PROTEIN USPL1-LIKE"/>
    <property type="match status" value="1"/>
</dbReference>
<dbReference type="InterPro" id="IPR044816">
    <property type="entry name" value="BURP"/>
</dbReference>
<evidence type="ECO:0000313" key="2">
    <source>
        <dbReference type="EMBL" id="CAK7355236.1"/>
    </source>
</evidence>
<dbReference type="Pfam" id="PF03181">
    <property type="entry name" value="BURP"/>
    <property type="match status" value="1"/>
</dbReference>
<protein>
    <recommendedName>
        <fullName evidence="1">BURP domain-containing protein</fullName>
    </recommendedName>
</protein>
<dbReference type="PROSITE" id="PS51277">
    <property type="entry name" value="BURP"/>
    <property type="match status" value="1"/>
</dbReference>
<evidence type="ECO:0000259" key="1">
    <source>
        <dbReference type="PROSITE" id="PS51277"/>
    </source>
</evidence>
<gene>
    <name evidence="2" type="ORF">DCAF_LOCUS25564</name>
</gene>
<dbReference type="PANTHER" id="PTHR31236:SF2">
    <property type="entry name" value="BURP DOMAIN PROTEIN RD22"/>
    <property type="match status" value="1"/>
</dbReference>